<dbReference type="InterPro" id="IPR032675">
    <property type="entry name" value="LRR_dom_sf"/>
</dbReference>
<dbReference type="SUPFAM" id="SSF52058">
    <property type="entry name" value="L domain-like"/>
    <property type="match status" value="3"/>
</dbReference>
<dbReference type="EMBL" id="JAPFFF010000027">
    <property type="protein sequence ID" value="KAK8848042.1"/>
    <property type="molecule type" value="Genomic_DNA"/>
</dbReference>
<dbReference type="Pfam" id="PF13306">
    <property type="entry name" value="LRR_5"/>
    <property type="match status" value="6"/>
</dbReference>
<dbReference type="InterPro" id="IPR026906">
    <property type="entry name" value="LRR_5"/>
</dbReference>
<sequence length="1157" mass="134309">MFSNKKYIVKSKVTKETFQSFIDHWLYNKIPNINEKNLNEFIQLSDEFDRMKNIIQIFIKNKLGIFKYHNFTSLSKKKIKLMQTKYNSNNLSKLNFEMQNNSTLKASKNQKINLLSMKTNKFHLIINYLFRKDGIESFFEYSEYKKELVDACINEDAQTVDILTKTKIKTDKSIYILNKKEKTARLFRDLALTEQVFIPRSIYYQNDEYLITSIMANAFIKQNNFYSIEFPNDSELRIIESKAFFLSKLEYIIIPSHVTYIGKDSFSGYLKKIEFSDQSELEEIDNNAFRDCCLKEISIPSSVRRLSAKSFNFFNYQFDLRIVQSKVKNIISYDNKYILGKSNFNSDKYDVLLYALRNVETAIIPPFIKVIAPYAFYFCRFLKNVSFSKKSKLKMIGKKAFSNTLLEKIIIPSSVIHIGKGAFIESNNLKEVEFSANSKLISIGEYAFLCDFLERISIPSSVEKLGKGWFINGYQPTRIQIIPNKKKNIINLNDLMIIGKSNKKCDIYDMIIIAKQNIKNVLIPNNIKQICPYAFYHCKNIQSIVFEEKSELKIIDEHAFESSSLKEITIPPHVVQIGKNSFQYCDKLAKIEFGNESKLESIGESAFQSTLLERILIPPNVKYIGKFAFSNCRKLEKIVFQNNYLRESAIKIGQNAFEYLLLKKIVFPRKQKMKNEIIPKKTFYSSSIEKIVLPSNIKLEKSWCKEISNLNKMLIFPNEKQNIKKWDNDYIIEKSNLYSNIFDVLIYARRDIEIAIIPPFIKTISSYSFQDCIHLKEIKMSDKSELQVIGKNAFSKTAIEKIIISKRVFQIGNQAFGNCKNLTHLEFHKHSMLQSIGDYAFYRASIKSVTIPSSTKIIGKCAFDYCIQLNEVNIPKNSNLREIKDMAFASTCIEKFFIPSKLEKIDEFWILDVFSLNEVTISPDNQNFAYINEKMIVTKSDPKKDIFDILFLALKNIKKANIPPTVKKIACCCFNCCKQLTKVRFLGHSELKIIPSYSFSRTSIRSISIPQSVKEIEKIAFSECGQLKNVEFSINSELKSIRSFAFEYSSIDKITIPRQVSFIGESVFEGCNHLRRIDFPPELRILDETSFMDTSIESIILPSKIIYIDKFTFSGCKTIKIIEVDEILNNPAVFINGLLCVKPEYLLIPRKYRKFLD</sequence>
<evidence type="ECO:0000313" key="2">
    <source>
        <dbReference type="Proteomes" id="UP001470230"/>
    </source>
</evidence>
<keyword evidence="2" id="KW-1185">Reference proteome</keyword>
<evidence type="ECO:0000313" key="1">
    <source>
        <dbReference type="EMBL" id="KAK8848042.1"/>
    </source>
</evidence>
<dbReference type="Proteomes" id="UP001470230">
    <property type="component" value="Unassembled WGS sequence"/>
</dbReference>
<dbReference type="InterPro" id="IPR053139">
    <property type="entry name" value="Surface_bspA-like"/>
</dbReference>
<accession>A0ABR2HKE2</accession>
<dbReference type="PANTHER" id="PTHR45661">
    <property type="entry name" value="SURFACE ANTIGEN"/>
    <property type="match status" value="1"/>
</dbReference>
<reference evidence="1 2" key="1">
    <citation type="submission" date="2024-04" db="EMBL/GenBank/DDBJ databases">
        <title>Tritrichomonas musculus Genome.</title>
        <authorList>
            <person name="Alves-Ferreira E."/>
            <person name="Grigg M."/>
            <person name="Lorenzi H."/>
            <person name="Galac M."/>
        </authorList>
    </citation>
    <scope>NUCLEOTIDE SEQUENCE [LARGE SCALE GENOMIC DNA]</scope>
    <source>
        <strain evidence="1 2">EAF2021</strain>
    </source>
</reference>
<proteinExistence type="predicted"/>
<organism evidence="1 2">
    <name type="scientific">Tritrichomonas musculus</name>
    <dbReference type="NCBI Taxonomy" id="1915356"/>
    <lineage>
        <taxon>Eukaryota</taxon>
        <taxon>Metamonada</taxon>
        <taxon>Parabasalia</taxon>
        <taxon>Tritrichomonadida</taxon>
        <taxon>Tritrichomonadidae</taxon>
        <taxon>Tritrichomonas</taxon>
    </lineage>
</organism>
<protein>
    <submittedName>
        <fullName evidence="1">Uncharacterized protein</fullName>
    </submittedName>
</protein>
<comment type="caution">
    <text evidence="1">The sequence shown here is derived from an EMBL/GenBank/DDBJ whole genome shotgun (WGS) entry which is preliminary data.</text>
</comment>
<dbReference type="PANTHER" id="PTHR45661:SF3">
    <property type="entry name" value="IG-LIKE DOMAIN-CONTAINING PROTEIN"/>
    <property type="match status" value="1"/>
</dbReference>
<name>A0ABR2HKE2_9EUKA</name>
<dbReference type="Gene3D" id="3.80.10.10">
    <property type="entry name" value="Ribonuclease Inhibitor"/>
    <property type="match status" value="6"/>
</dbReference>
<gene>
    <name evidence="1" type="ORF">M9Y10_019096</name>
</gene>